<sequence length="208" mass="22676">MDIETWLAFVAASLVLTMTPGPSILLGMVHAMKYGASKTVVTALGDISANFLQMMLVAIGLGAVIASSESAFLVIKWFGIAILLYMGIKMLLSKPPLINKINEEEAVPLHKLFLSGFFVAAGNPKAIVFFTAFFPQFIDPSQPLFQQMAIMCPTMAILDFTWVMIYALSTKKFLGFMNTHPMVLNRMGGSALISASVFLMFSSRSSQT</sequence>
<evidence type="ECO:0000256" key="4">
    <source>
        <dbReference type="ARBA" id="ARBA00022692"/>
    </source>
</evidence>
<dbReference type="InterPro" id="IPR001123">
    <property type="entry name" value="LeuE-type"/>
</dbReference>
<dbReference type="GO" id="GO:0042970">
    <property type="term" value="F:homoserine transmembrane transporter activity"/>
    <property type="evidence" value="ECO:0007669"/>
    <property type="project" value="TreeGrafter"/>
</dbReference>
<accession>A0A1M6Q0W0</accession>
<dbReference type="Pfam" id="PF01810">
    <property type="entry name" value="LysE"/>
    <property type="match status" value="1"/>
</dbReference>
<feature type="transmembrane region" description="Helical" evidence="7">
    <location>
        <begin position="144"/>
        <end position="168"/>
    </location>
</feature>
<reference evidence="9" key="1">
    <citation type="submission" date="2016-11" db="EMBL/GenBank/DDBJ databases">
        <authorList>
            <person name="Varghese N."/>
            <person name="Submissions S."/>
        </authorList>
    </citation>
    <scope>NUCLEOTIDE SEQUENCE [LARGE SCALE GENOMIC DNA]</scope>
    <source>
        <strain evidence="9">CGMCC 1.10835</strain>
    </source>
</reference>
<dbReference type="Proteomes" id="UP000184497">
    <property type="component" value="Unassembled WGS sequence"/>
</dbReference>
<dbReference type="STRING" id="564117.SAMN05216369_0633"/>
<feature type="transmembrane region" description="Helical" evidence="7">
    <location>
        <begin position="112"/>
        <end position="138"/>
    </location>
</feature>
<feature type="transmembrane region" description="Helical" evidence="7">
    <location>
        <begin position="71"/>
        <end position="92"/>
    </location>
</feature>
<evidence type="ECO:0000256" key="6">
    <source>
        <dbReference type="ARBA" id="ARBA00023136"/>
    </source>
</evidence>
<evidence type="ECO:0000256" key="7">
    <source>
        <dbReference type="SAM" id="Phobius"/>
    </source>
</evidence>
<feature type="transmembrane region" description="Helical" evidence="7">
    <location>
        <begin position="183"/>
        <end position="201"/>
    </location>
</feature>
<dbReference type="PANTHER" id="PTHR30086">
    <property type="entry name" value="ARGININE EXPORTER PROTEIN ARGO"/>
    <property type="match status" value="1"/>
</dbReference>
<keyword evidence="4 7" id="KW-0812">Transmembrane</keyword>
<dbReference type="GO" id="GO:0005886">
    <property type="term" value="C:plasma membrane"/>
    <property type="evidence" value="ECO:0007669"/>
    <property type="project" value="UniProtKB-SubCell"/>
</dbReference>
<dbReference type="AlphaFoldDB" id="A0A1M6Q0W0"/>
<name>A0A1M6Q0W0_9GAMM</name>
<gene>
    <name evidence="8" type="ORF">SAMN05216369_0633</name>
</gene>
<comment type="subcellular location">
    <subcellularLocation>
        <location evidence="1">Cell membrane</location>
        <topology evidence="1">Multi-pass membrane protein</topology>
    </subcellularLocation>
</comment>
<evidence type="ECO:0000256" key="3">
    <source>
        <dbReference type="ARBA" id="ARBA00022475"/>
    </source>
</evidence>
<keyword evidence="3" id="KW-1003">Cell membrane</keyword>
<proteinExistence type="inferred from homology"/>
<feature type="transmembrane region" description="Helical" evidence="7">
    <location>
        <begin position="41"/>
        <end position="65"/>
    </location>
</feature>
<protein>
    <submittedName>
        <fullName evidence="8">Threonine/homoserine/homoserine lactone efflux protein</fullName>
    </submittedName>
</protein>
<evidence type="ECO:0000256" key="2">
    <source>
        <dbReference type="ARBA" id="ARBA00007928"/>
    </source>
</evidence>
<keyword evidence="5 7" id="KW-1133">Transmembrane helix</keyword>
<organism evidence="8 9">
    <name type="scientific">Marinobacter antarcticus</name>
    <dbReference type="NCBI Taxonomy" id="564117"/>
    <lineage>
        <taxon>Bacteria</taxon>
        <taxon>Pseudomonadati</taxon>
        <taxon>Pseudomonadota</taxon>
        <taxon>Gammaproteobacteria</taxon>
        <taxon>Pseudomonadales</taxon>
        <taxon>Marinobacteraceae</taxon>
        <taxon>Marinobacter</taxon>
    </lineage>
</organism>
<comment type="similarity">
    <text evidence="2">Belongs to the Rht family.</text>
</comment>
<dbReference type="EMBL" id="FRAQ01000001">
    <property type="protein sequence ID" value="SHK13885.1"/>
    <property type="molecule type" value="Genomic_DNA"/>
</dbReference>
<evidence type="ECO:0000313" key="8">
    <source>
        <dbReference type="EMBL" id="SHK13885.1"/>
    </source>
</evidence>
<dbReference type="PANTHER" id="PTHR30086:SF14">
    <property type="entry name" value="HOMOSERINE_HOMOSERINE LACTONE EFFLUX PROTEIN"/>
    <property type="match status" value="1"/>
</dbReference>
<evidence type="ECO:0000256" key="5">
    <source>
        <dbReference type="ARBA" id="ARBA00022989"/>
    </source>
</evidence>
<evidence type="ECO:0000256" key="1">
    <source>
        <dbReference type="ARBA" id="ARBA00004651"/>
    </source>
</evidence>
<dbReference type="OrthoDB" id="9804822at2"/>
<dbReference type="RefSeq" id="WP_072795449.1">
    <property type="nucleotide sequence ID" value="NZ_FRAQ01000001.1"/>
</dbReference>
<feature type="transmembrane region" description="Helical" evidence="7">
    <location>
        <begin position="6"/>
        <end position="29"/>
    </location>
</feature>
<keyword evidence="6 7" id="KW-0472">Membrane</keyword>
<keyword evidence="9" id="KW-1185">Reference proteome</keyword>
<dbReference type="PIRSF" id="PIRSF006324">
    <property type="entry name" value="LeuE"/>
    <property type="match status" value="1"/>
</dbReference>
<evidence type="ECO:0000313" key="9">
    <source>
        <dbReference type="Proteomes" id="UP000184497"/>
    </source>
</evidence>